<dbReference type="Gene3D" id="3.40.50.150">
    <property type="entry name" value="Vaccinia Virus protein VP39"/>
    <property type="match status" value="1"/>
</dbReference>
<keyword evidence="3" id="KW-0949">S-adenosyl-L-methionine</keyword>
<dbReference type="PROSITE" id="PS51608">
    <property type="entry name" value="SAM_MT_UBIE"/>
    <property type="match status" value="1"/>
</dbReference>
<keyword evidence="1 4" id="KW-0489">Methyltransferase</keyword>
<keyword evidence="2" id="KW-0808">Transferase</keyword>
<dbReference type="Proteomes" id="UP000248806">
    <property type="component" value="Unassembled WGS sequence"/>
</dbReference>
<reference evidence="4 5" key="1">
    <citation type="submission" date="2018-06" db="EMBL/GenBank/DDBJ databases">
        <title>Genomic Encyclopedia of Archaeal and Bacterial Type Strains, Phase II (KMG-II): from individual species to whole genera.</title>
        <authorList>
            <person name="Goeker M."/>
        </authorList>
    </citation>
    <scope>NUCLEOTIDE SEQUENCE [LARGE SCALE GENOMIC DNA]</scope>
    <source>
        <strain evidence="4 5">ATCC BAA-1881</strain>
    </source>
</reference>
<dbReference type="SUPFAM" id="SSF53335">
    <property type="entry name" value="S-adenosyl-L-methionine-dependent methyltransferases"/>
    <property type="match status" value="1"/>
</dbReference>
<keyword evidence="5" id="KW-1185">Reference proteome</keyword>
<organism evidence="4 5">
    <name type="scientific">Thermosporothrix hazakensis</name>
    <dbReference type="NCBI Taxonomy" id="644383"/>
    <lineage>
        <taxon>Bacteria</taxon>
        <taxon>Bacillati</taxon>
        <taxon>Chloroflexota</taxon>
        <taxon>Ktedonobacteria</taxon>
        <taxon>Ktedonobacterales</taxon>
        <taxon>Thermosporotrichaceae</taxon>
        <taxon>Thermosporothrix</taxon>
    </lineage>
</organism>
<dbReference type="EMBL" id="QKUF01000005">
    <property type="protein sequence ID" value="PZW31908.1"/>
    <property type="molecule type" value="Genomic_DNA"/>
</dbReference>
<dbReference type="GO" id="GO:0032259">
    <property type="term" value="P:methylation"/>
    <property type="evidence" value="ECO:0007669"/>
    <property type="project" value="UniProtKB-KW"/>
</dbReference>
<dbReference type="GO" id="GO:0008168">
    <property type="term" value="F:methyltransferase activity"/>
    <property type="evidence" value="ECO:0007669"/>
    <property type="project" value="UniProtKB-KW"/>
</dbReference>
<evidence type="ECO:0000256" key="2">
    <source>
        <dbReference type="ARBA" id="ARBA00022679"/>
    </source>
</evidence>
<name>A0A326UI38_THEHA</name>
<proteinExistence type="predicted"/>
<dbReference type="OrthoDB" id="156008at2"/>
<dbReference type="InterPro" id="IPR029063">
    <property type="entry name" value="SAM-dependent_MTases_sf"/>
</dbReference>
<sequence>MEPTFPFAKFRPSAEITTLWQRGAEQRQAAMAEATQQMLDVAELKPGDHVLDIAAGTGEQSRLAARRVGPTGRVLATDISEEMLTVAAQLAEQEGLNTVQTRVMNAEWLELSENSFDAVICRYGLMILPDLQKALSEIKRVLKPGKKLAALVWSRPESNPFFHLFALSKKIREASGHLPGPFTLSDPAVFAGQLEAAGFRAVETRVLTFQLRYPSLDAFLQTSQGEQDEQQVEVMKQALKKFEGPEGLILPGKTVLGVGTK</sequence>
<dbReference type="PANTHER" id="PTHR43591:SF24">
    <property type="entry name" value="2-METHOXY-6-POLYPRENYL-1,4-BENZOQUINOL METHYLASE, MITOCHONDRIAL"/>
    <property type="match status" value="1"/>
</dbReference>
<evidence type="ECO:0000256" key="1">
    <source>
        <dbReference type="ARBA" id="ARBA00022603"/>
    </source>
</evidence>
<protein>
    <submittedName>
        <fullName evidence="4">Ubiquinone/menaquinone biosynthesis C-methylase UbiE</fullName>
    </submittedName>
</protein>
<dbReference type="RefSeq" id="WP_111321254.1">
    <property type="nucleotide sequence ID" value="NZ_BIFX01000001.1"/>
</dbReference>
<dbReference type="InterPro" id="IPR004033">
    <property type="entry name" value="UbiE/COQ5_MeTrFase"/>
</dbReference>
<dbReference type="Pfam" id="PF01209">
    <property type="entry name" value="Ubie_methyltran"/>
    <property type="match status" value="1"/>
</dbReference>
<accession>A0A326UI38</accession>
<dbReference type="AlphaFoldDB" id="A0A326UI38"/>
<evidence type="ECO:0000256" key="3">
    <source>
        <dbReference type="ARBA" id="ARBA00022691"/>
    </source>
</evidence>
<keyword evidence="4" id="KW-0830">Ubiquinone</keyword>
<evidence type="ECO:0000313" key="5">
    <source>
        <dbReference type="Proteomes" id="UP000248806"/>
    </source>
</evidence>
<dbReference type="PANTHER" id="PTHR43591">
    <property type="entry name" value="METHYLTRANSFERASE"/>
    <property type="match status" value="1"/>
</dbReference>
<evidence type="ECO:0000313" key="4">
    <source>
        <dbReference type="EMBL" id="PZW31908.1"/>
    </source>
</evidence>
<comment type="caution">
    <text evidence="4">The sequence shown here is derived from an EMBL/GenBank/DDBJ whole genome shotgun (WGS) entry which is preliminary data.</text>
</comment>
<dbReference type="CDD" id="cd02440">
    <property type="entry name" value="AdoMet_MTases"/>
    <property type="match status" value="1"/>
</dbReference>
<gene>
    <name evidence="4" type="ORF">EI42_01933</name>
</gene>